<feature type="compositionally biased region" description="Low complexity" evidence="1">
    <location>
        <begin position="11"/>
        <end position="38"/>
    </location>
</feature>
<feature type="region of interest" description="Disordered" evidence="1">
    <location>
        <begin position="1"/>
        <end position="42"/>
    </location>
</feature>
<dbReference type="Gene3D" id="1.10.530.10">
    <property type="match status" value="1"/>
</dbReference>
<dbReference type="EMBL" id="JAETXX010000006">
    <property type="protein sequence ID" value="MCF8715336.1"/>
    <property type="molecule type" value="Genomic_DNA"/>
</dbReference>
<keyword evidence="3" id="KW-1185">Reference proteome</keyword>
<protein>
    <submittedName>
        <fullName evidence="2">DUF4280 domain-containing protein</fullName>
    </submittedName>
</protein>
<evidence type="ECO:0000313" key="2">
    <source>
        <dbReference type="EMBL" id="MCF8715336.1"/>
    </source>
</evidence>
<gene>
    <name evidence="2" type="ORF">JM658_10900</name>
</gene>
<dbReference type="InterPro" id="IPR025460">
    <property type="entry name" value="DUF4280"/>
</dbReference>
<organism evidence="2 3">
    <name type="scientific">Joostella atrarenae</name>
    <dbReference type="NCBI Taxonomy" id="679257"/>
    <lineage>
        <taxon>Bacteria</taxon>
        <taxon>Pseudomonadati</taxon>
        <taxon>Bacteroidota</taxon>
        <taxon>Flavobacteriia</taxon>
        <taxon>Flavobacteriales</taxon>
        <taxon>Flavobacteriaceae</taxon>
        <taxon>Joostella</taxon>
    </lineage>
</organism>
<dbReference type="Pfam" id="PF14107">
    <property type="entry name" value="DUF4280"/>
    <property type="match status" value="1"/>
</dbReference>
<name>A0ABS9J4I2_9FLAO</name>
<evidence type="ECO:0000256" key="1">
    <source>
        <dbReference type="SAM" id="MobiDB-lite"/>
    </source>
</evidence>
<proteinExistence type="predicted"/>
<sequence>MDIPKEEETTAQETSSETTSESTSTTETEGTTTQESSGKPNKAGIYPICNGAECMCDQSKEKLPALLKVISHGHVYINDKDGAEKLIATTNDLPLPFEKQANTFGTCLKQPLGFGQYKACIPNITKWDKSYQAIKLAQAGNGEALLEESEGECSFKGKITFTTHGQSQVVTISDVSQVSPEVAQMLLGGLLDEEEIEKLAKGEFEDKESIEILDINVKGALAPDDTGTYRINQELSKLTFQVNNPKTITKEQASAINWAVYVKNKNGIYRHHHTFIDHGKTFVFPYRTLGTYAIEAYGDTKKFDTNTGKGVASNLLEIAYQQIKGLTLYGNEDNRTHIKQIRPKETIVIATDTLFPDGTAIKHKDIYWEVICNKESIDFERVTGSTQIKIKPQLNTSRKEVTVNAALNGKTESITFTIKNNVVARVSADKNTISVLNQGESAKERHQVTFTAHYVLPYNQALGDAPPKWCIYDKGEAANDNNIVANENGLTYTGTSEKEGEWHVEAFAKYPNGTNATIKAIQPKITKAYWADKNGNSISKSGFEHKVYIHIETVGLQGEQLQPNVWFGKKGSTSYTKQQANCIEIEKVNGIINQGFKLPKYEKTDNLEYFFTIEEFGFYVQGTDQFPKANNEYIISDNCTPKYLNVSSKKKITGLKIYESDGSLHTGIIKYGDTVNIKLSSRNFVGETLNFEVFEDVKQDNYTDNYSSYDTMDDVNKNITVCVEIDDEGNGETTFAIPQTWESEHKVGKEGIPRMFYLKCKETEEEFPRAYFIKNVNQGTEEKKQKNDYELDIGIFSGGYVVHKRINALMLKVATSVELSEATEKNNAVILGEELTPIEKNNLATCEPLSWGKKLSCDERKKVIEIAERLQADPNIFMCAMALETGGKFDPSIQNKKTKATGLIQFMPDTARGLDTSVQELKKMTVLEQLDYVEKHLKSKKGKLNTLVDFYLAILFPVDCGKGNEPNHIVFDKTLELDYKNNEVVKNTKYYRYYGYDANSAFHKEKPENNKTYVWEIKKEIERWELQGKGFVNKCKRDTSNCKYGSSTAFAEGVCPDCGQVHIDLRGDNNKWKTQEPQECWKACIDILTNYSLPHLSGYPQNRILVSKQEGTTMSSLNDYQMGIDYIDNQLKLKNPVLVGVDRSVKISTYNSHKATDHFVVIVGKICKDSKVSYIFYEVGTSHKDKGTSSLNLLSLEDNFIKGSPVYNSAHKYTVTEIRKNK</sequence>
<reference evidence="2 3" key="1">
    <citation type="submission" date="2021-01" db="EMBL/GenBank/DDBJ databases">
        <title>Genome sequencing of Joostella atrarenae M1-2 (= KCTC 23194).</title>
        <authorList>
            <person name="Zakaria M.R."/>
            <person name="Lam M.Q."/>
            <person name="Chong C.S."/>
        </authorList>
    </citation>
    <scope>NUCLEOTIDE SEQUENCE [LARGE SCALE GENOMIC DNA]</scope>
    <source>
        <strain evidence="2 3">M1-2</strain>
    </source>
</reference>
<comment type="caution">
    <text evidence="2">The sequence shown here is derived from an EMBL/GenBank/DDBJ whole genome shotgun (WGS) entry which is preliminary data.</text>
</comment>
<accession>A0ABS9J4I2</accession>
<evidence type="ECO:0000313" key="3">
    <source>
        <dbReference type="Proteomes" id="UP000829517"/>
    </source>
</evidence>
<dbReference type="Proteomes" id="UP000829517">
    <property type="component" value="Unassembled WGS sequence"/>
</dbReference>